<keyword evidence="1" id="KW-0812">Transmembrane</keyword>
<dbReference type="Proteomes" id="UP000004699">
    <property type="component" value="Unassembled WGS sequence"/>
</dbReference>
<dbReference type="HOGENOM" id="CLU_136269_0_0_6"/>
<accession>B8KWS8</accession>
<dbReference type="OrthoDB" id="333057at2"/>
<sequence length="135" mass="14876">MDFSTVNWIAVIVAAFSGFVIGGLWYSPVLFGNTWMEAAGLSEEQVRSGNNAKIFGFSFFFLLVMSANLAVFLNTPDITWQSGAFYGFLAGFGWVFFALGIVALFELRSWTYIFVNGGYCVVALTVMGMILGGWR</sequence>
<protein>
    <submittedName>
        <fullName evidence="2">Putative integral membrane protein</fullName>
    </submittedName>
</protein>
<dbReference type="STRING" id="565045.NOR51B_1396"/>
<dbReference type="Pfam" id="PF08570">
    <property type="entry name" value="DUF1761"/>
    <property type="match status" value="1"/>
</dbReference>
<dbReference type="AlphaFoldDB" id="B8KWS8"/>
<proteinExistence type="predicted"/>
<dbReference type="InterPro" id="IPR013879">
    <property type="entry name" value="DUF1761"/>
</dbReference>
<reference evidence="3" key="1">
    <citation type="journal article" date="2013" name="BMC Microbiol.">
        <title>Taxonomy and evolution of bacteriochlorophyll a-containing members of the OM60/NOR5 clade of marine gammaproteobacteria: description of Luminiphilus syltensis gen. nov., sp. nov., reclassification of Haliea rubra as Pseudohaliea rubra gen. nov., comb. nov., and emendation of Chromatocurvus halotolerans.</title>
        <authorList>
            <person name="Spring S."/>
            <person name="Riedel T."/>
            <person name="Sproer C."/>
            <person name="Yan S."/>
            <person name="Harder J."/>
            <person name="Fuchs B.M."/>
        </authorList>
    </citation>
    <scope>NUCLEOTIDE SEQUENCE [LARGE SCALE GENOMIC DNA]</scope>
    <source>
        <strain evidence="3">NOR51-B</strain>
    </source>
</reference>
<dbReference type="eggNOG" id="ENOG503015I">
    <property type="taxonomic scope" value="Bacteria"/>
</dbReference>
<dbReference type="RefSeq" id="WP_009020197.1">
    <property type="nucleotide sequence ID" value="NZ_DS999411.1"/>
</dbReference>
<feature type="transmembrane region" description="Helical" evidence="1">
    <location>
        <begin position="6"/>
        <end position="26"/>
    </location>
</feature>
<feature type="transmembrane region" description="Helical" evidence="1">
    <location>
        <begin position="85"/>
        <end position="105"/>
    </location>
</feature>
<keyword evidence="3" id="KW-1185">Reference proteome</keyword>
<name>B8KWS8_9GAMM</name>
<feature type="transmembrane region" description="Helical" evidence="1">
    <location>
        <begin position="112"/>
        <end position="134"/>
    </location>
</feature>
<keyword evidence="1" id="KW-0472">Membrane</keyword>
<evidence type="ECO:0000313" key="3">
    <source>
        <dbReference type="Proteomes" id="UP000004699"/>
    </source>
</evidence>
<evidence type="ECO:0000313" key="2">
    <source>
        <dbReference type="EMBL" id="EED35451.1"/>
    </source>
</evidence>
<dbReference type="EMBL" id="DS999411">
    <property type="protein sequence ID" value="EED35451.1"/>
    <property type="molecule type" value="Genomic_DNA"/>
</dbReference>
<organism evidence="2 3">
    <name type="scientific">Luminiphilus syltensis NOR5-1B</name>
    <dbReference type="NCBI Taxonomy" id="565045"/>
    <lineage>
        <taxon>Bacteria</taxon>
        <taxon>Pseudomonadati</taxon>
        <taxon>Pseudomonadota</taxon>
        <taxon>Gammaproteobacteria</taxon>
        <taxon>Cellvibrionales</taxon>
        <taxon>Halieaceae</taxon>
        <taxon>Luminiphilus</taxon>
    </lineage>
</organism>
<keyword evidence="1" id="KW-1133">Transmembrane helix</keyword>
<evidence type="ECO:0000256" key="1">
    <source>
        <dbReference type="SAM" id="Phobius"/>
    </source>
</evidence>
<gene>
    <name evidence="2" type="ORF">NOR51B_1396</name>
</gene>
<feature type="transmembrane region" description="Helical" evidence="1">
    <location>
        <begin position="54"/>
        <end position="73"/>
    </location>
</feature>